<reference evidence="1 2" key="1">
    <citation type="submission" date="2020-08" db="EMBL/GenBank/DDBJ databases">
        <title>Sequencing the genomes of 1000 actinobacteria strains.</title>
        <authorList>
            <person name="Klenk H.-P."/>
        </authorList>
    </citation>
    <scope>NUCLEOTIDE SEQUENCE [LARGE SCALE GENOMIC DNA]</scope>
    <source>
        <strain evidence="1 2">DSM 43582</strain>
    </source>
</reference>
<proteinExistence type="predicted"/>
<dbReference type="SUPFAM" id="SSF52540">
    <property type="entry name" value="P-loop containing nucleoside triphosphate hydrolases"/>
    <property type="match status" value="1"/>
</dbReference>
<keyword evidence="1" id="KW-0808">Transferase</keyword>
<name>A0A7W9PCH0_9NOCA</name>
<dbReference type="InterPro" id="IPR027417">
    <property type="entry name" value="P-loop_NTPase"/>
</dbReference>
<gene>
    <name evidence="1" type="ORF">BJY24_002436</name>
</gene>
<keyword evidence="1" id="KW-0418">Kinase</keyword>
<dbReference type="Proteomes" id="UP000540412">
    <property type="component" value="Unassembled WGS sequence"/>
</dbReference>
<keyword evidence="2" id="KW-1185">Reference proteome</keyword>
<accession>A0A7W9PCH0</accession>
<evidence type="ECO:0000313" key="1">
    <source>
        <dbReference type="EMBL" id="MBB5913569.1"/>
    </source>
</evidence>
<dbReference type="PANTHER" id="PTHR37816">
    <property type="entry name" value="YALI0E33011P"/>
    <property type="match status" value="1"/>
</dbReference>
<protein>
    <submittedName>
        <fullName evidence="1">Adenylate kinase family enzyme</fullName>
    </submittedName>
</protein>
<comment type="caution">
    <text evidence="1">The sequence shown here is derived from an EMBL/GenBank/DDBJ whole genome shotgun (WGS) entry which is preliminary data.</text>
</comment>
<dbReference type="AlphaFoldDB" id="A0A7W9PCH0"/>
<sequence>MGRERRISVVGTSGSGKSTLAAHIARRLGIPHIELDAIHHQANWTPMPAEDFRAAVAERIALPAWVADGNYQGKLGDLVWRRADTVVWFDLPRWLVMAQIIRRTLIRALTARELWNGNREPVRHLLSLDPERSVIVWAWRTHPKNRLRYTIAQADPAYRHIDFIRLRSHRDTRRFLSGLAPSADMPSRTREP</sequence>
<evidence type="ECO:0000313" key="2">
    <source>
        <dbReference type="Proteomes" id="UP000540412"/>
    </source>
</evidence>
<dbReference type="EMBL" id="JACHIT010000001">
    <property type="protein sequence ID" value="MBB5913569.1"/>
    <property type="molecule type" value="Genomic_DNA"/>
</dbReference>
<dbReference type="Gene3D" id="3.40.50.300">
    <property type="entry name" value="P-loop containing nucleotide triphosphate hydrolases"/>
    <property type="match status" value="1"/>
</dbReference>
<dbReference type="InterPro" id="IPR052922">
    <property type="entry name" value="Cytidylate_Kinase-2"/>
</dbReference>
<dbReference type="RefSeq" id="WP_040744727.1">
    <property type="nucleotide sequence ID" value="NZ_JACHIT010000001.1"/>
</dbReference>
<organism evidence="1 2">
    <name type="scientific">Nocardia transvalensis</name>
    <dbReference type="NCBI Taxonomy" id="37333"/>
    <lineage>
        <taxon>Bacteria</taxon>
        <taxon>Bacillati</taxon>
        <taxon>Actinomycetota</taxon>
        <taxon>Actinomycetes</taxon>
        <taxon>Mycobacteriales</taxon>
        <taxon>Nocardiaceae</taxon>
        <taxon>Nocardia</taxon>
    </lineage>
</organism>
<dbReference type="PANTHER" id="PTHR37816:SF1">
    <property type="entry name" value="TOXIN"/>
    <property type="match status" value="1"/>
</dbReference>
<dbReference type="GO" id="GO:0016301">
    <property type="term" value="F:kinase activity"/>
    <property type="evidence" value="ECO:0007669"/>
    <property type="project" value="UniProtKB-KW"/>
</dbReference>